<gene>
    <name evidence="2" type="ordered locus">MTR_2g011030</name>
</gene>
<sequence>MTEVSYFEGTSSYYADNIIDNKIEKVDLYLAAEENFKIKFNKFKEFFSRKNILKFGIMIGEEVIPIETTQGNIVISTIDKTQIEKRIEIFSEKE</sequence>
<name>G7IK40_MEDTR</name>
<dbReference type="Pfam" id="PF01107">
    <property type="entry name" value="MP"/>
    <property type="match status" value="1"/>
</dbReference>
<keyword evidence="2" id="KW-0813">Transport</keyword>
<evidence type="ECO:0000256" key="1">
    <source>
        <dbReference type="ARBA" id="ARBA00023054"/>
    </source>
</evidence>
<reference evidence="2 4" key="2">
    <citation type="journal article" date="2014" name="BMC Genomics">
        <title>An improved genome release (version Mt4.0) for the model legume Medicago truncatula.</title>
        <authorList>
            <person name="Tang H."/>
            <person name="Krishnakumar V."/>
            <person name="Bidwell S."/>
            <person name="Rosen B."/>
            <person name="Chan A."/>
            <person name="Zhou S."/>
            <person name="Gentzbittel L."/>
            <person name="Childs K.L."/>
            <person name="Yandell M."/>
            <person name="Gundlach H."/>
            <person name="Mayer K.F."/>
            <person name="Schwartz D.C."/>
            <person name="Town C.D."/>
        </authorList>
    </citation>
    <scope>GENOME REANNOTATION</scope>
    <source>
        <strain evidence="2">A17</strain>
        <strain evidence="3 4">cv. Jemalong A17</strain>
    </source>
</reference>
<dbReference type="EMBL" id="CM001218">
    <property type="protein sequence ID" value="AES63650.1"/>
    <property type="molecule type" value="Genomic_DNA"/>
</dbReference>
<evidence type="ECO:0000313" key="2">
    <source>
        <dbReference type="EMBL" id="AES63650.1"/>
    </source>
</evidence>
<keyword evidence="1" id="KW-0175">Coiled coil</keyword>
<keyword evidence="4" id="KW-1185">Reference proteome</keyword>
<reference evidence="2 4" key="1">
    <citation type="journal article" date="2011" name="Nature">
        <title>The Medicago genome provides insight into the evolution of rhizobial symbioses.</title>
        <authorList>
            <person name="Young N.D."/>
            <person name="Debelle F."/>
            <person name="Oldroyd G.E."/>
            <person name="Geurts R."/>
            <person name="Cannon S.B."/>
            <person name="Udvardi M.K."/>
            <person name="Benedito V.A."/>
            <person name="Mayer K.F."/>
            <person name="Gouzy J."/>
            <person name="Schoof H."/>
            <person name="Van de Peer Y."/>
            <person name="Proost S."/>
            <person name="Cook D.R."/>
            <person name="Meyers B.C."/>
            <person name="Spannagl M."/>
            <person name="Cheung F."/>
            <person name="De Mita S."/>
            <person name="Krishnakumar V."/>
            <person name="Gundlach H."/>
            <person name="Zhou S."/>
            <person name="Mudge J."/>
            <person name="Bharti A.K."/>
            <person name="Murray J.D."/>
            <person name="Naoumkina M.A."/>
            <person name="Rosen B."/>
            <person name="Silverstein K.A."/>
            <person name="Tang H."/>
            <person name="Rombauts S."/>
            <person name="Zhao P.X."/>
            <person name="Zhou P."/>
            <person name="Barbe V."/>
            <person name="Bardou P."/>
            <person name="Bechner M."/>
            <person name="Bellec A."/>
            <person name="Berger A."/>
            <person name="Berges H."/>
            <person name="Bidwell S."/>
            <person name="Bisseling T."/>
            <person name="Choisne N."/>
            <person name="Couloux A."/>
            <person name="Denny R."/>
            <person name="Deshpande S."/>
            <person name="Dai X."/>
            <person name="Doyle J.J."/>
            <person name="Dudez A.M."/>
            <person name="Farmer A.D."/>
            <person name="Fouteau S."/>
            <person name="Franken C."/>
            <person name="Gibelin C."/>
            <person name="Gish J."/>
            <person name="Goldstein S."/>
            <person name="Gonzalez A.J."/>
            <person name="Green P.J."/>
            <person name="Hallab A."/>
            <person name="Hartog M."/>
            <person name="Hua A."/>
            <person name="Humphray S.J."/>
            <person name="Jeong D.H."/>
            <person name="Jing Y."/>
            <person name="Jocker A."/>
            <person name="Kenton S.M."/>
            <person name="Kim D.J."/>
            <person name="Klee K."/>
            <person name="Lai H."/>
            <person name="Lang C."/>
            <person name="Lin S."/>
            <person name="Macmil S.L."/>
            <person name="Magdelenat G."/>
            <person name="Matthews L."/>
            <person name="McCorrison J."/>
            <person name="Monaghan E.L."/>
            <person name="Mun J.H."/>
            <person name="Najar F.Z."/>
            <person name="Nicholson C."/>
            <person name="Noirot C."/>
            <person name="O'Bleness M."/>
            <person name="Paule C.R."/>
            <person name="Poulain J."/>
            <person name="Prion F."/>
            <person name="Qin B."/>
            <person name="Qu C."/>
            <person name="Retzel E.F."/>
            <person name="Riddle C."/>
            <person name="Sallet E."/>
            <person name="Samain S."/>
            <person name="Samson N."/>
            <person name="Sanders I."/>
            <person name="Saurat O."/>
            <person name="Scarpelli C."/>
            <person name="Schiex T."/>
            <person name="Segurens B."/>
            <person name="Severin A.J."/>
            <person name="Sherrier D.J."/>
            <person name="Shi R."/>
            <person name="Sims S."/>
            <person name="Singer S.R."/>
            <person name="Sinharoy S."/>
            <person name="Sterck L."/>
            <person name="Viollet A."/>
            <person name="Wang B.B."/>
            <person name="Wang K."/>
            <person name="Wang M."/>
            <person name="Wang X."/>
            <person name="Warfsmann J."/>
            <person name="Weissenbach J."/>
            <person name="White D.D."/>
            <person name="White J.D."/>
            <person name="Wiley G.B."/>
            <person name="Wincker P."/>
            <person name="Xing Y."/>
            <person name="Yang L."/>
            <person name="Yao Z."/>
            <person name="Ying F."/>
            <person name="Zhai J."/>
            <person name="Zhou L."/>
            <person name="Zuber A."/>
            <person name="Denarie J."/>
            <person name="Dixon R.A."/>
            <person name="May G.D."/>
            <person name="Schwartz D.C."/>
            <person name="Rogers J."/>
            <person name="Quetier F."/>
            <person name="Town C.D."/>
            <person name="Roe B.A."/>
        </authorList>
    </citation>
    <scope>NUCLEOTIDE SEQUENCE [LARGE SCALE GENOMIC DNA]</scope>
    <source>
        <strain evidence="2">A17</strain>
        <strain evidence="3 4">cv. Jemalong A17</strain>
    </source>
</reference>
<keyword evidence="2" id="KW-0916">Viral movement protein</keyword>
<proteinExistence type="predicted"/>
<dbReference type="Proteomes" id="UP000002051">
    <property type="component" value="Chromosome 2"/>
</dbReference>
<protein>
    <submittedName>
        <fullName evidence="2">Viral movement protein</fullName>
    </submittedName>
</protein>
<organism evidence="2 4">
    <name type="scientific">Medicago truncatula</name>
    <name type="common">Barrel medic</name>
    <name type="synonym">Medicago tribuloides</name>
    <dbReference type="NCBI Taxonomy" id="3880"/>
    <lineage>
        <taxon>Eukaryota</taxon>
        <taxon>Viridiplantae</taxon>
        <taxon>Streptophyta</taxon>
        <taxon>Embryophyta</taxon>
        <taxon>Tracheophyta</taxon>
        <taxon>Spermatophyta</taxon>
        <taxon>Magnoliopsida</taxon>
        <taxon>eudicotyledons</taxon>
        <taxon>Gunneridae</taxon>
        <taxon>Pentapetalae</taxon>
        <taxon>rosids</taxon>
        <taxon>fabids</taxon>
        <taxon>Fabales</taxon>
        <taxon>Fabaceae</taxon>
        <taxon>Papilionoideae</taxon>
        <taxon>50 kb inversion clade</taxon>
        <taxon>NPAAA clade</taxon>
        <taxon>Hologalegina</taxon>
        <taxon>IRL clade</taxon>
        <taxon>Trifolieae</taxon>
        <taxon>Medicago</taxon>
    </lineage>
</organism>
<dbReference type="AlphaFoldDB" id="G7IK40"/>
<dbReference type="InterPro" id="IPR051596">
    <property type="entry name" value="Caulimoviridae_Movement"/>
</dbReference>
<dbReference type="PANTHER" id="PTHR47599">
    <property type="entry name" value="CELL-TO-CELL MOVEMENT PROTEIN"/>
    <property type="match status" value="1"/>
</dbReference>
<evidence type="ECO:0000313" key="3">
    <source>
        <dbReference type="EnsemblPlants" id="AES63650"/>
    </source>
</evidence>
<accession>G7IK40</accession>
<evidence type="ECO:0000313" key="4">
    <source>
        <dbReference type="Proteomes" id="UP000002051"/>
    </source>
</evidence>
<reference evidence="3" key="3">
    <citation type="submission" date="2015-04" db="UniProtKB">
        <authorList>
            <consortium name="EnsemblPlants"/>
        </authorList>
    </citation>
    <scope>IDENTIFICATION</scope>
    <source>
        <strain evidence="3">cv. Jemalong A17</strain>
    </source>
</reference>
<dbReference type="HOGENOM" id="CLU_069241_2_0_1"/>
<dbReference type="PaxDb" id="3880-AES63650"/>
<dbReference type="PANTHER" id="PTHR47599:SF3">
    <property type="entry name" value="CELL-TO-CELL MOVEMENT PROTEIN"/>
    <property type="match status" value="1"/>
</dbReference>
<dbReference type="GO" id="GO:0046740">
    <property type="term" value="P:transport of virus in host, cell to cell"/>
    <property type="evidence" value="ECO:0007669"/>
    <property type="project" value="UniProtKB-KW"/>
</dbReference>
<dbReference type="EnsemblPlants" id="AES63650">
    <property type="protein sequence ID" value="AES63650"/>
    <property type="gene ID" value="MTR_2g011030"/>
</dbReference>
<dbReference type="InterPro" id="IPR028919">
    <property type="entry name" value="Viral_movement"/>
</dbReference>